<evidence type="ECO:0000313" key="5">
    <source>
        <dbReference type="Proteomes" id="UP000332933"/>
    </source>
</evidence>
<dbReference type="PROSITE" id="PS50076">
    <property type="entry name" value="DNAJ_2"/>
    <property type="match status" value="1"/>
</dbReference>
<sequence>MAPRHTRLYAALNVHPSMSSADMDRAFQTLETRLTPNEHTSSDTAVQESYAILSNPRKRKTYDLLGKDGSFSSQEIASFEWPRRSSLPQARQDHQRELVARLFTLLDHRCCAELNDSSSGIVSFDDPDKPAWGVWTHGQGYDAVDATPTHETDKYETSPSRYIVVAVAFFRIAVYSPLAVLAYRLVSRALSCLFVFTLWFMIRGVVVASTLVYFCFIRAQPVLADHQHIDNHEEIAWQTQFERRIASRG</sequence>
<dbReference type="EMBL" id="VJMH01005295">
    <property type="protein sequence ID" value="KAF0697718.1"/>
    <property type="molecule type" value="Genomic_DNA"/>
</dbReference>
<dbReference type="Gene3D" id="1.10.287.110">
    <property type="entry name" value="DnaJ domain"/>
    <property type="match status" value="1"/>
</dbReference>
<reference evidence="4 5" key="1">
    <citation type="submission" date="2019-03" db="EMBL/GenBank/DDBJ databases">
        <authorList>
            <person name="Gaulin E."/>
            <person name="Dumas B."/>
        </authorList>
    </citation>
    <scope>NUCLEOTIDE SEQUENCE [LARGE SCALE GENOMIC DNA]</scope>
    <source>
        <strain evidence="4">CBS 568.67</strain>
    </source>
</reference>
<evidence type="ECO:0000256" key="1">
    <source>
        <dbReference type="SAM" id="Phobius"/>
    </source>
</evidence>
<accession>A0A485KTF4</accession>
<feature type="domain" description="J" evidence="2">
    <location>
        <begin position="7"/>
        <end position="66"/>
    </location>
</feature>
<keyword evidence="1" id="KW-1133">Transmembrane helix</keyword>
<feature type="transmembrane region" description="Helical" evidence="1">
    <location>
        <begin position="162"/>
        <end position="183"/>
    </location>
</feature>
<evidence type="ECO:0000313" key="4">
    <source>
        <dbReference type="EMBL" id="VFT88462.1"/>
    </source>
</evidence>
<dbReference type="AlphaFoldDB" id="A0A485KTF4"/>
<dbReference type="InterPro" id="IPR001623">
    <property type="entry name" value="DnaJ_domain"/>
</dbReference>
<proteinExistence type="predicted"/>
<protein>
    <submittedName>
        <fullName evidence="4">Aste57867_11604 protein</fullName>
    </submittedName>
</protein>
<dbReference type="Proteomes" id="UP000332933">
    <property type="component" value="Unassembled WGS sequence"/>
</dbReference>
<keyword evidence="5" id="KW-1185">Reference proteome</keyword>
<dbReference type="OrthoDB" id="10250354at2759"/>
<dbReference type="SUPFAM" id="SSF46565">
    <property type="entry name" value="Chaperone J-domain"/>
    <property type="match status" value="1"/>
</dbReference>
<reference evidence="3" key="2">
    <citation type="submission" date="2019-06" db="EMBL/GenBank/DDBJ databases">
        <title>Genomics analysis of Aphanomyces spp. identifies a new class of oomycete effector associated with host adaptation.</title>
        <authorList>
            <person name="Gaulin E."/>
        </authorList>
    </citation>
    <scope>NUCLEOTIDE SEQUENCE</scope>
    <source>
        <strain evidence="3">CBS 578.67</strain>
    </source>
</reference>
<keyword evidence="1" id="KW-0472">Membrane</keyword>
<feature type="transmembrane region" description="Helical" evidence="1">
    <location>
        <begin position="190"/>
        <end position="214"/>
    </location>
</feature>
<keyword evidence="1" id="KW-0812">Transmembrane</keyword>
<evidence type="ECO:0000313" key="3">
    <source>
        <dbReference type="EMBL" id="KAF0697718.1"/>
    </source>
</evidence>
<organism evidence="4 5">
    <name type="scientific">Aphanomyces stellatus</name>
    <dbReference type="NCBI Taxonomy" id="120398"/>
    <lineage>
        <taxon>Eukaryota</taxon>
        <taxon>Sar</taxon>
        <taxon>Stramenopiles</taxon>
        <taxon>Oomycota</taxon>
        <taxon>Saprolegniomycetes</taxon>
        <taxon>Saprolegniales</taxon>
        <taxon>Verrucalvaceae</taxon>
        <taxon>Aphanomyces</taxon>
    </lineage>
</organism>
<name>A0A485KTF4_9STRA</name>
<gene>
    <name evidence="4" type="primary">Aste57867_11604</name>
    <name evidence="3" type="ORF">As57867_011561</name>
    <name evidence="4" type="ORF">ASTE57867_11604</name>
</gene>
<dbReference type="EMBL" id="CAADRA010005316">
    <property type="protein sequence ID" value="VFT88462.1"/>
    <property type="molecule type" value="Genomic_DNA"/>
</dbReference>
<evidence type="ECO:0000259" key="2">
    <source>
        <dbReference type="PROSITE" id="PS50076"/>
    </source>
</evidence>
<dbReference type="InterPro" id="IPR036869">
    <property type="entry name" value="J_dom_sf"/>
</dbReference>